<reference evidence="2" key="1">
    <citation type="submission" date="2021-01" db="UniProtKB">
        <authorList>
            <consortium name="EnsemblPlants"/>
        </authorList>
    </citation>
    <scope>IDENTIFICATION</scope>
</reference>
<protein>
    <submittedName>
        <fullName evidence="2">Uncharacterized protein</fullName>
    </submittedName>
</protein>
<evidence type="ECO:0000313" key="3">
    <source>
        <dbReference type="Proteomes" id="UP000594263"/>
    </source>
</evidence>
<feature type="transmembrane region" description="Helical" evidence="1">
    <location>
        <begin position="44"/>
        <end position="64"/>
    </location>
</feature>
<keyword evidence="1" id="KW-0472">Membrane</keyword>
<name>A0A7N0ZZL9_KALFE</name>
<keyword evidence="3" id="KW-1185">Reference proteome</keyword>
<keyword evidence="1" id="KW-1133">Transmembrane helix</keyword>
<evidence type="ECO:0000313" key="2">
    <source>
        <dbReference type="EnsemblPlants" id="Kaladp0059s0219.1.v1.1.CDS.1"/>
    </source>
</evidence>
<organism evidence="2 3">
    <name type="scientific">Kalanchoe fedtschenkoi</name>
    <name type="common">Lavender scallops</name>
    <name type="synonym">South American air plant</name>
    <dbReference type="NCBI Taxonomy" id="63787"/>
    <lineage>
        <taxon>Eukaryota</taxon>
        <taxon>Viridiplantae</taxon>
        <taxon>Streptophyta</taxon>
        <taxon>Embryophyta</taxon>
        <taxon>Tracheophyta</taxon>
        <taxon>Spermatophyta</taxon>
        <taxon>Magnoliopsida</taxon>
        <taxon>eudicotyledons</taxon>
        <taxon>Gunneridae</taxon>
        <taxon>Pentapetalae</taxon>
        <taxon>Saxifragales</taxon>
        <taxon>Crassulaceae</taxon>
        <taxon>Kalanchoe</taxon>
    </lineage>
</organism>
<evidence type="ECO:0000256" key="1">
    <source>
        <dbReference type="SAM" id="Phobius"/>
    </source>
</evidence>
<dbReference type="Proteomes" id="UP000594263">
    <property type="component" value="Unplaced"/>
</dbReference>
<feature type="transmembrane region" description="Helical" evidence="1">
    <location>
        <begin position="12"/>
        <end position="32"/>
    </location>
</feature>
<keyword evidence="1" id="KW-0812">Transmembrane</keyword>
<dbReference type="Gramene" id="Kaladp0059s0219.1.v1.1">
    <property type="protein sequence ID" value="Kaladp0059s0219.1.v1.1.CDS.1"/>
    <property type="gene ID" value="Kaladp0059s0219.v1.1"/>
</dbReference>
<dbReference type="AlphaFoldDB" id="A0A7N0ZZL9"/>
<dbReference type="EnsemblPlants" id="Kaladp0059s0219.1.v1.1">
    <property type="protein sequence ID" value="Kaladp0059s0219.1.v1.1.CDS.1"/>
    <property type="gene ID" value="Kaladp0059s0219.v1.1"/>
</dbReference>
<sequence>MRSEGLISCLDFQTCCAICILNITYFVVGGGWLYRIDENRCAVLYWGSGSLISGWCSLELQTVIQFRRGRRMKRPV</sequence>
<accession>A0A7N0ZZL9</accession>
<proteinExistence type="predicted"/>